<gene>
    <name evidence="2" type="ORF">A1O9_07154</name>
</gene>
<dbReference type="NCBIfam" id="TIGR02118">
    <property type="entry name" value="EthD family reductase"/>
    <property type="match status" value="1"/>
</dbReference>
<name>A0A072PA27_9EURO</name>
<dbReference type="RefSeq" id="XP_013259554.1">
    <property type="nucleotide sequence ID" value="XM_013404100.1"/>
</dbReference>
<sequence>MPANATVLYGGDAKFDLKYYLESHMALVGKEWTSFGLQDWKVIQFEAGPDGSKPYSIAAILTWDSLDSIPKALASDAGKGILADVENFSDKSPVFLAGNIVGAS</sequence>
<dbReference type="EMBL" id="AMGV01000005">
    <property type="protein sequence ID" value="KEF56964.1"/>
    <property type="molecule type" value="Genomic_DNA"/>
</dbReference>
<dbReference type="GeneID" id="25282068"/>
<accession>A0A072PA27</accession>
<comment type="caution">
    <text evidence="2">The sequence shown here is derived from an EMBL/GenBank/DDBJ whole genome shotgun (WGS) entry which is preliminary data.</text>
</comment>
<dbReference type="PANTHER" id="PTHR40260">
    <property type="entry name" value="BLR8190 PROTEIN"/>
    <property type="match status" value="1"/>
</dbReference>
<evidence type="ECO:0008006" key="4">
    <source>
        <dbReference type="Google" id="ProtNLM"/>
    </source>
</evidence>
<protein>
    <recommendedName>
        <fullName evidence="4">EthD domain-containing protein</fullName>
    </recommendedName>
</protein>
<evidence type="ECO:0000313" key="3">
    <source>
        <dbReference type="Proteomes" id="UP000027920"/>
    </source>
</evidence>
<comment type="similarity">
    <text evidence="1">Belongs to the tpcK family.</text>
</comment>
<dbReference type="STRING" id="1182545.A0A072PA27"/>
<dbReference type="OrthoDB" id="4892971at2759"/>
<dbReference type="InterPro" id="IPR009799">
    <property type="entry name" value="EthD_dom"/>
</dbReference>
<evidence type="ECO:0000256" key="1">
    <source>
        <dbReference type="ARBA" id="ARBA00005986"/>
    </source>
</evidence>
<proteinExistence type="inferred from homology"/>
<reference evidence="2 3" key="1">
    <citation type="submission" date="2013-03" db="EMBL/GenBank/DDBJ databases">
        <title>The Genome Sequence of Exophiala aquamarina CBS 119918.</title>
        <authorList>
            <consortium name="The Broad Institute Genomics Platform"/>
            <person name="Cuomo C."/>
            <person name="de Hoog S."/>
            <person name="Gorbushina A."/>
            <person name="Walker B."/>
            <person name="Young S.K."/>
            <person name="Zeng Q."/>
            <person name="Gargeya S."/>
            <person name="Fitzgerald M."/>
            <person name="Haas B."/>
            <person name="Abouelleil A."/>
            <person name="Allen A.W."/>
            <person name="Alvarado L."/>
            <person name="Arachchi H.M."/>
            <person name="Berlin A.M."/>
            <person name="Chapman S.B."/>
            <person name="Gainer-Dewar J."/>
            <person name="Goldberg J."/>
            <person name="Griggs A."/>
            <person name="Gujja S."/>
            <person name="Hansen M."/>
            <person name="Howarth C."/>
            <person name="Imamovic A."/>
            <person name="Ireland A."/>
            <person name="Larimer J."/>
            <person name="McCowan C."/>
            <person name="Murphy C."/>
            <person name="Pearson M."/>
            <person name="Poon T.W."/>
            <person name="Priest M."/>
            <person name="Roberts A."/>
            <person name="Saif S."/>
            <person name="Shea T."/>
            <person name="Sisk P."/>
            <person name="Sykes S."/>
            <person name="Wortman J."/>
            <person name="Nusbaum C."/>
            <person name="Birren B."/>
        </authorList>
    </citation>
    <scope>NUCLEOTIDE SEQUENCE [LARGE SCALE GENOMIC DNA]</scope>
    <source>
        <strain evidence="2 3">CBS 119918</strain>
    </source>
</reference>
<dbReference type="PANTHER" id="PTHR40260:SF2">
    <property type="entry name" value="BLR8190 PROTEIN"/>
    <property type="match status" value="1"/>
</dbReference>
<evidence type="ECO:0000313" key="2">
    <source>
        <dbReference type="EMBL" id="KEF56964.1"/>
    </source>
</evidence>
<dbReference type="AlphaFoldDB" id="A0A072PA27"/>
<dbReference type="HOGENOM" id="CLU_115019_1_0_1"/>
<dbReference type="GO" id="GO:0016491">
    <property type="term" value="F:oxidoreductase activity"/>
    <property type="evidence" value="ECO:0007669"/>
    <property type="project" value="InterPro"/>
</dbReference>
<organism evidence="2 3">
    <name type="scientific">Exophiala aquamarina CBS 119918</name>
    <dbReference type="NCBI Taxonomy" id="1182545"/>
    <lineage>
        <taxon>Eukaryota</taxon>
        <taxon>Fungi</taxon>
        <taxon>Dikarya</taxon>
        <taxon>Ascomycota</taxon>
        <taxon>Pezizomycotina</taxon>
        <taxon>Eurotiomycetes</taxon>
        <taxon>Chaetothyriomycetidae</taxon>
        <taxon>Chaetothyriales</taxon>
        <taxon>Herpotrichiellaceae</taxon>
        <taxon>Exophiala</taxon>
    </lineage>
</organism>
<dbReference type="InterPro" id="IPR011008">
    <property type="entry name" value="Dimeric_a/b-barrel"/>
</dbReference>
<dbReference type="Gene3D" id="3.30.70.100">
    <property type="match status" value="1"/>
</dbReference>
<dbReference type="VEuPathDB" id="FungiDB:A1O9_07154"/>
<dbReference type="SUPFAM" id="SSF54909">
    <property type="entry name" value="Dimeric alpha+beta barrel"/>
    <property type="match status" value="1"/>
</dbReference>
<dbReference type="Proteomes" id="UP000027920">
    <property type="component" value="Unassembled WGS sequence"/>
</dbReference>
<keyword evidence="3" id="KW-1185">Reference proteome</keyword>